<feature type="domain" description="Reverse transcriptase Ty1/copia-type" evidence="2">
    <location>
        <begin position="134"/>
        <end position="217"/>
    </location>
</feature>
<proteinExistence type="predicted"/>
<dbReference type="EMBL" id="BKCJ010231644">
    <property type="protein sequence ID" value="GEZ01052.1"/>
    <property type="molecule type" value="Genomic_DNA"/>
</dbReference>
<dbReference type="AlphaFoldDB" id="A0A699I2X1"/>
<dbReference type="InterPro" id="IPR043502">
    <property type="entry name" value="DNA/RNA_pol_sf"/>
</dbReference>
<feature type="region of interest" description="Disordered" evidence="1">
    <location>
        <begin position="449"/>
        <end position="504"/>
    </location>
</feature>
<dbReference type="PANTHER" id="PTHR11439:SF495">
    <property type="entry name" value="REVERSE TRANSCRIPTASE, RNA-DEPENDENT DNA POLYMERASE-RELATED"/>
    <property type="match status" value="1"/>
</dbReference>
<dbReference type="SUPFAM" id="SSF56672">
    <property type="entry name" value="DNA/RNA polymerases"/>
    <property type="match status" value="1"/>
</dbReference>
<sequence length="637" mass="73192">PRVNQEKDANINSTNNINNVSPTDNAAGIKENTVDENIVYGWYTQEEGIDYDEVFALVARIEAYRLFLAYALFKDFVVYQIDVKSAFLYGKIEEEVYVCQPPSFEDLNFPDRVYKVEKALYGLHQAPKAWDKSDILLVQIFVGDINFGSTRKKMCTEFEKMMHKKSQMSSMRELTFFLGLQVKQKEDGIFISQDKYVNEILNKFGFSNVKTTSTPMETHKTLLNDEKGKDVDEHLYRSMIGLLMYLTFLRPDIMFAVCACARFQVNPKISHLHDVKKIFRYLKGQPKLGLWYPKDPPFNLVVYTDSDYVGASLDRKSTTGGCQFLWCRLILWQCKKQTVVANSITEAEEGYLEWNEKAAKDEIGIHLRLYIFDNMVKHLDSGNKFLMYPRFVQVFLDKQVDGMSKHNAIYVLPYHTKKIFENMKRVRKEFSRRDTPRFPTMLVQAQADMGEGSTMPSAPQHTPSFIQPTTSKTQKKQKPRKPRRQDTHETQPSDPIDEALNVENTSQAKEILSLKKRVKRLEKKKRSRTHGLKRLCKVGFSSRVESSADEESLGEEDASKQRRISSIDANQDIYLVNVYRDKDMFGVNDQDDTLMFDADKDLQGEEVVVEDVNVASIATSITAAATTAVSINDITLT</sequence>
<name>A0A699I2X1_TANCI</name>
<feature type="domain" description="Reverse transcriptase Ty1/copia-type" evidence="2">
    <location>
        <begin position="38"/>
        <end position="132"/>
    </location>
</feature>
<protein>
    <submittedName>
        <fullName evidence="3">Copia protein</fullName>
    </submittedName>
</protein>
<evidence type="ECO:0000256" key="1">
    <source>
        <dbReference type="SAM" id="MobiDB-lite"/>
    </source>
</evidence>
<feature type="compositionally biased region" description="Basic residues" evidence="1">
    <location>
        <begin position="473"/>
        <end position="483"/>
    </location>
</feature>
<reference evidence="3" key="1">
    <citation type="journal article" date="2019" name="Sci. Rep.">
        <title>Draft genome of Tanacetum cinerariifolium, the natural source of mosquito coil.</title>
        <authorList>
            <person name="Yamashiro T."/>
            <person name="Shiraishi A."/>
            <person name="Satake H."/>
            <person name="Nakayama K."/>
        </authorList>
    </citation>
    <scope>NUCLEOTIDE SEQUENCE</scope>
</reference>
<feature type="compositionally biased region" description="Polar residues" evidence="1">
    <location>
        <begin position="454"/>
        <end position="466"/>
    </location>
</feature>
<evidence type="ECO:0000259" key="2">
    <source>
        <dbReference type="Pfam" id="PF07727"/>
    </source>
</evidence>
<comment type="caution">
    <text evidence="3">The sequence shown here is derived from an EMBL/GenBank/DDBJ whole genome shotgun (WGS) entry which is preliminary data.</text>
</comment>
<gene>
    <name evidence="3" type="ORF">Tci_473025</name>
</gene>
<dbReference type="Pfam" id="PF07727">
    <property type="entry name" value="RVT_2"/>
    <property type="match status" value="2"/>
</dbReference>
<dbReference type="InterPro" id="IPR013103">
    <property type="entry name" value="RVT_2"/>
</dbReference>
<feature type="compositionally biased region" description="Low complexity" evidence="1">
    <location>
        <begin position="10"/>
        <end position="19"/>
    </location>
</feature>
<dbReference type="PANTHER" id="PTHR11439">
    <property type="entry name" value="GAG-POL-RELATED RETROTRANSPOSON"/>
    <property type="match status" value="1"/>
</dbReference>
<organism evidence="3">
    <name type="scientific">Tanacetum cinerariifolium</name>
    <name type="common">Dalmatian daisy</name>
    <name type="synonym">Chrysanthemum cinerariifolium</name>
    <dbReference type="NCBI Taxonomy" id="118510"/>
    <lineage>
        <taxon>Eukaryota</taxon>
        <taxon>Viridiplantae</taxon>
        <taxon>Streptophyta</taxon>
        <taxon>Embryophyta</taxon>
        <taxon>Tracheophyta</taxon>
        <taxon>Spermatophyta</taxon>
        <taxon>Magnoliopsida</taxon>
        <taxon>eudicotyledons</taxon>
        <taxon>Gunneridae</taxon>
        <taxon>Pentapetalae</taxon>
        <taxon>asterids</taxon>
        <taxon>campanulids</taxon>
        <taxon>Asterales</taxon>
        <taxon>Asteraceae</taxon>
        <taxon>Asteroideae</taxon>
        <taxon>Anthemideae</taxon>
        <taxon>Anthemidinae</taxon>
        <taxon>Tanacetum</taxon>
    </lineage>
</organism>
<accession>A0A699I2X1</accession>
<evidence type="ECO:0000313" key="3">
    <source>
        <dbReference type="EMBL" id="GEZ01052.1"/>
    </source>
</evidence>
<feature type="non-terminal residue" evidence="3">
    <location>
        <position position="1"/>
    </location>
</feature>
<feature type="region of interest" description="Disordered" evidence="1">
    <location>
        <begin position="1"/>
        <end position="26"/>
    </location>
</feature>